<organism evidence="9 10">
    <name type="scientific">Vagococcus lutrae</name>
    <dbReference type="NCBI Taxonomy" id="81947"/>
    <lineage>
        <taxon>Bacteria</taxon>
        <taxon>Bacillati</taxon>
        <taxon>Bacillota</taxon>
        <taxon>Bacilli</taxon>
        <taxon>Lactobacillales</taxon>
        <taxon>Enterococcaceae</taxon>
        <taxon>Vagococcus</taxon>
    </lineage>
</organism>
<keyword evidence="4 7" id="KW-0812">Transmembrane</keyword>
<keyword evidence="3" id="KW-1003">Cell membrane</keyword>
<evidence type="ECO:0000256" key="1">
    <source>
        <dbReference type="ARBA" id="ARBA00004651"/>
    </source>
</evidence>
<gene>
    <name evidence="9" type="ORF">PML95_09755</name>
</gene>
<keyword evidence="6 7" id="KW-0472">Membrane</keyword>
<evidence type="ECO:0000313" key="9">
    <source>
        <dbReference type="EMBL" id="WCG22653.1"/>
    </source>
</evidence>
<dbReference type="InterPro" id="IPR017850">
    <property type="entry name" value="Alkaline_phosphatase_core_sf"/>
</dbReference>
<evidence type="ECO:0000256" key="2">
    <source>
        <dbReference type="ARBA" id="ARBA00004936"/>
    </source>
</evidence>
<dbReference type="InterPro" id="IPR000917">
    <property type="entry name" value="Sulfatase_N"/>
</dbReference>
<dbReference type="Pfam" id="PF00884">
    <property type="entry name" value="Sulfatase"/>
    <property type="match status" value="1"/>
</dbReference>
<keyword evidence="9" id="KW-0378">Hydrolase</keyword>
<dbReference type="SUPFAM" id="SSF53649">
    <property type="entry name" value="Alkaline phosphatase-like"/>
    <property type="match status" value="1"/>
</dbReference>
<feature type="transmembrane region" description="Helical" evidence="7">
    <location>
        <begin position="156"/>
        <end position="175"/>
    </location>
</feature>
<dbReference type="EMBL" id="CP116507">
    <property type="protein sequence ID" value="WCG22653.1"/>
    <property type="molecule type" value="Genomic_DNA"/>
</dbReference>
<dbReference type="GO" id="GO:0005886">
    <property type="term" value="C:plasma membrane"/>
    <property type="evidence" value="ECO:0007669"/>
    <property type="project" value="UniProtKB-SubCell"/>
</dbReference>
<evidence type="ECO:0000256" key="6">
    <source>
        <dbReference type="ARBA" id="ARBA00023136"/>
    </source>
</evidence>
<evidence type="ECO:0000256" key="4">
    <source>
        <dbReference type="ARBA" id="ARBA00022692"/>
    </source>
</evidence>
<comment type="pathway">
    <text evidence="2">Cell wall biogenesis; lipoteichoic acid biosynthesis.</text>
</comment>
<sequence>MRSQKAIIKRVVKQSVLLIAITFISHLYLQWMQNQLSVTLVYKFAFQWHVAKFWLSTAVLFVVLMWMIALLGSFTRGISLYLITIVSIGLATYFKMRYREEPLYPDDLRMITEWRLFQDILGKPLFILIAISLSVLSIWLLYALWKSRKLSSYQQLVRVLCFGLMTGLLVSIGHFNQDNHWLKKQYSKTALWIPYSQKMNYYNTGFVAGFMYNLKVEAMEKPANYSQQEVERIVENYQQLAEEEARHTLQDQPNIVFIMSESFSDPLRLEGIRASRDPLAVYRELVADTYHGQMLSQNYGGGTANIEFEALTGFSMGTMNSQMTTPYTMLVPKMKRLPSVVSQLNDKGYYTSAIHPYNSSMYKRQDVYRRLGFQQFMTEKEMTATKKIEQNPYISDEAALDEVYQLLKEKNAPQFIHLVTMQTHMPYKEKYPNTTLTADGDSQTITLANYMTDIEYTSQALADFLPKLHHLGRRTLVVFFGDHLPGIYSEAFKKSLPEEEWRQTEFFFYDSDYHLSFSNQTSSVLSPIYFYPLLRQQAQLPISTWDYLLLQLQEALPAFEADLSYDGTVWQSGMKIPPKAKKLFADYQMLQYDILSGNQYSLNTTLFKELKQDLH</sequence>
<dbReference type="GO" id="GO:0016787">
    <property type="term" value="F:hydrolase activity"/>
    <property type="evidence" value="ECO:0007669"/>
    <property type="project" value="UniProtKB-KW"/>
</dbReference>
<dbReference type="PANTHER" id="PTHR47371:SF3">
    <property type="entry name" value="PHOSPHOGLYCEROL TRANSFERASE I"/>
    <property type="match status" value="1"/>
</dbReference>
<evidence type="ECO:0000256" key="3">
    <source>
        <dbReference type="ARBA" id="ARBA00022475"/>
    </source>
</evidence>
<evidence type="ECO:0000256" key="5">
    <source>
        <dbReference type="ARBA" id="ARBA00022989"/>
    </source>
</evidence>
<evidence type="ECO:0000259" key="8">
    <source>
        <dbReference type="Pfam" id="PF00884"/>
    </source>
</evidence>
<evidence type="ECO:0000313" key="10">
    <source>
        <dbReference type="Proteomes" id="UP001179600"/>
    </source>
</evidence>
<evidence type="ECO:0000256" key="7">
    <source>
        <dbReference type="SAM" id="Phobius"/>
    </source>
</evidence>
<keyword evidence="5 7" id="KW-1133">Transmembrane helix</keyword>
<dbReference type="Proteomes" id="UP001179600">
    <property type="component" value="Chromosome"/>
</dbReference>
<feature type="transmembrane region" description="Helical" evidence="7">
    <location>
        <begin position="12"/>
        <end position="31"/>
    </location>
</feature>
<accession>A0AAF0BCH0</accession>
<feature type="transmembrane region" description="Helical" evidence="7">
    <location>
        <begin position="78"/>
        <end position="96"/>
    </location>
</feature>
<reference evidence="9" key="1">
    <citation type="submission" date="2023-01" db="EMBL/GenBank/DDBJ databases">
        <title>Oxazolidinone resistance genes in florfenicol resistant enterococci from beef cattle and veal calves at slaughter.</title>
        <authorList>
            <person name="Biggel M."/>
        </authorList>
    </citation>
    <scope>NUCLEOTIDE SEQUENCE</scope>
    <source>
        <strain evidence="9">K204-1</strain>
    </source>
</reference>
<dbReference type="Gene3D" id="3.40.720.10">
    <property type="entry name" value="Alkaline Phosphatase, subunit A"/>
    <property type="match status" value="1"/>
</dbReference>
<feature type="transmembrane region" description="Helical" evidence="7">
    <location>
        <begin position="125"/>
        <end position="144"/>
    </location>
</feature>
<proteinExistence type="predicted"/>
<dbReference type="RefSeq" id="WP_272163319.1">
    <property type="nucleotide sequence ID" value="NZ_CP116507.1"/>
</dbReference>
<protein>
    <submittedName>
        <fullName evidence="9">Sulfatase-like hydrolase/transferase</fullName>
    </submittedName>
</protein>
<dbReference type="PANTHER" id="PTHR47371">
    <property type="entry name" value="LIPOTEICHOIC ACID SYNTHASE"/>
    <property type="match status" value="1"/>
</dbReference>
<comment type="subcellular location">
    <subcellularLocation>
        <location evidence="1">Cell membrane</location>
        <topology evidence="1">Multi-pass membrane protein</topology>
    </subcellularLocation>
</comment>
<dbReference type="CDD" id="cd16015">
    <property type="entry name" value="LTA_synthase"/>
    <property type="match status" value="1"/>
</dbReference>
<feature type="transmembrane region" description="Helical" evidence="7">
    <location>
        <begin position="51"/>
        <end position="71"/>
    </location>
</feature>
<dbReference type="InterPro" id="IPR050448">
    <property type="entry name" value="OpgB/LTA_synthase_biosynth"/>
</dbReference>
<feature type="domain" description="Sulfatase N-terminal" evidence="8">
    <location>
        <begin position="253"/>
        <end position="532"/>
    </location>
</feature>
<name>A0AAF0BCH0_9ENTE</name>
<dbReference type="AlphaFoldDB" id="A0AAF0BCH0"/>